<proteinExistence type="predicted"/>
<dbReference type="EMBL" id="CM000786">
    <property type="protein sequence ID" value="AQK47089.1"/>
    <property type="molecule type" value="Genomic_DNA"/>
</dbReference>
<evidence type="ECO:0000313" key="2">
    <source>
        <dbReference type="EMBL" id="AQK47090.1"/>
    </source>
</evidence>
<organism evidence="2">
    <name type="scientific">Zea mays</name>
    <name type="common">Maize</name>
    <dbReference type="NCBI Taxonomy" id="4577"/>
    <lineage>
        <taxon>Eukaryota</taxon>
        <taxon>Viridiplantae</taxon>
        <taxon>Streptophyta</taxon>
        <taxon>Embryophyta</taxon>
        <taxon>Tracheophyta</taxon>
        <taxon>Spermatophyta</taxon>
        <taxon>Magnoliopsida</taxon>
        <taxon>Liliopsida</taxon>
        <taxon>Poales</taxon>
        <taxon>Poaceae</taxon>
        <taxon>PACMAD clade</taxon>
        <taxon>Panicoideae</taxon>
        <taxon>Andropogonodae</taxon>
        <taxon>Andropogoneae</taxon>
        <taxon>Tripsacinae</taxon>
        <taxon>Zea</taxon>
    </lineage>
</organism>
<evidence type="ECO:0000256" key="1">
    <source>
        <dbReference type="SAM" id="MobiDB-lite"/>
    </source>
</evidence>
<name>A0A1D6JHJ1_MAIZE</name>
<feature type="compositionally biased region" description="Basic and acidic residues" evidence="1">
    <location>
        <begin position="111"/>
        <end position="121"/>
    </location>
</feature>
<sequence length="130" mass="14584">MLLDASPRFIHLVSLRRLPFDLRAFSSCLWPQFEPCMPRRHGEQERRPVETALERDAAAGTGEVPLIQITPAHRRQQCLLGRHRRDAVLAHVSGVHEPAVGPEEAADAEAGAERAWRREAEEAGEASYED</sequence>
<accession>A0A1D6JHJ1</accession>
<dbReference type="EMBL" id="CM000786">
    <property type="protein sequence ID" value="AQK47092.1"/>
    <property type="molecule type" value="Genomic_DNA"/>
</dbReference>
<dbReference type="InParanoid" id="A0A1D6JHJ1"/>
<reference evidence="2" key="1">
    <citation type="submission" date="2015-12" db="EMBL/GenBank/DDBJ databases">
        <title>Update maize B73 reference genome by single molecule sequencing technologies.</title>
        <authorList>
            <consortium name="Maize Genome Sequencing Project"/>
            <person name="Ware D."/>
        </authorList>
    </citation>
    <scope>NUCLEOTIDE SEQUENCE</scope>
    <source>
        <tissue evidence="2">Seedling</tissue>
    </source>
</reference>
<dbReference type="AlphaFoldDB" id="A0A1D6JHJ1"/>
<gene>
    <name evidence="2" type="ORF">ZEAMMB73_Zm00001d026567</name>
</gene>
<dbReference type="EMBL" id="CM000786">
    <property type="protein sequence ID" value="AQK47090.1"/>
    <property type="molecule type" value="Genomic_DNA"/>
</dbReference>
<dbReference type="EMBL" id="CM000786">
    <property type="protein sequence ID" value="AQK47091.1"/>
    <property type="molecule type" value="Genomic_DNA"/>
</dbReference>
<feature type="region of interest" description="Disordered" evidence="1">
    <location>
        <begin position="93"/>
        <end position="130"/>
    </location>
</feature>
<protein>
    <submittedName>
        <fullName evidence="2">Uncharacterized protein</fullName>
    </submittedName>
</protein>